<comment type="caution">
    <text evidence="1">The sequence shown here is derived from an EMBL/GenBank/DDBJ whole genome shotgun (WGS) entry which is preliminary data.</text>
</comment>
<sequence length="143" mass="16676">MPEQSLSMLQQIHLLHRLLNKEFFTLQRKKLQNSKQKPMLSLTATKSPLFKHSLSHICLSPIRNGSHDPNQEVNFRLPVGVRARLQPTLPSEYFGNAIQSEILTMKSRDQLEKGLEYVAREMNMNVGLHIDEKIRKFLESWRV</sequence>
<evidence type="ECO:0000313" key="2">
    <source>
        <dbReference type="Proteomes" id="UP001164539"/>
    </source>
</evidence>
<protein>
    <submittedName>
        <fullName evidence="1">Transferase</fullName>
    </submittedName>
</protein>
<proteinExistence type="predicted"/>
<keyword evidence="2" id="KW-1185">Reference proteome</keyword>
<gene>
    <name evidence="1" type="ORF">OWV82_013266</name>
</gene>
<organism evidence="1 2">
    <name type="scientific">Melia azedarach</name>
    <name type="common">Chinaberry tree</name>
    <dbReference type="NCBI Taxonomy" id="155640"/>
    <lineage>
        <taxon>Eukaryota</taxon>
        <taxon>Viridiplantae</taxon>
        <taxon>Streptophyta</taxon>
        <taxon>Embryophyta</taxon>
        <taxon>Tracheophyta</taxon>
        <taxon>Spermatophyta</taxon>
        <taxon>Magnoliopsida</taxon>
        <taxon>eudicotyledons</taxon>
        <taxon>Gunneridae</taxon>
        <taxon>Pentapetalae</taxon>
        <taxon>rosids</taxon>
        <taxon>malvids</taxon>
        <taxon>Sapindales</taxon>
        <taxon>Meliaceae</taxon>
        <taxon>Melia</taxon>
    </lineage>
</organism>
<keyword evidence="1" id="KW-0808">Transferase</keyword>
<name>A0ACC1XUI7_MELAZ</name>
<accession>A0ACC1XUI7</accession>
<reference evidence="1 2" key="1">
    <citation type="journal article" date="2023" name="Science">
        <title>Complex scaffold remodeling in plant triterpene biosynthesis.</title>
        <authorList>
            <person name="De La Pena R."/>
            <person name="Hodgson H."/>
            <person name="Liu J.C."/>
            <person name="Stephenson M.J."/>
            <person name="Martin A.C."/>
            <person name="Owen C."/>
            <person name="Harkess A."/>
            <person name="Leebens-Mack J."/>
            <person name="Jimenez L.E."/>
            <person name="Osbourn A."/>
            <person name="Sattely E.S."/>
        </authorList>
    </citation>
    <scope>NUCLEOTIDE SEQUENCE [LARGE SCALE GENOMIC DNA]</scope>
    <source>
        <strain evidence="2">cv. JPN11</strain>
        <tissue evidence="1">Leaf</tissue>
    </source>
</reference>
<evidence type="ECO:0000313" key="1">
    <source>
        <dbReference type="EMBL" id="KAJ4714841.1"/>
    </source>
</evidence>
<dbReference type="Proteomes" id="UP001164539">
    <property type="component" value="Chromosome 7"/>
</dbReference>
<dbReference type="EMBL" id="CM051400">
    <property type="protein sequence ID" value="KAJ4714841.1"/>
    <property type="molecule type" value="Genomic_DNA"/>
</dbReference>